<organism evidence="1 2">
    <name type="scientific">Enterococcus hulanensis</name>
    <dbReference type="NCBI Taxonomy" id="2559929"/>
    <lineage>
        <taxon>Bacteria</taxon>
        <taxon>Bacillati</taxon>
        <taxon>Bacillota</taxon>
        <taxon>Bacilli</taxon>
        <taxon>Lactobacillales</taxon>
        <taxon>Enterococcaceae</taxon>
        <taxon>Enterococcus</taxon>
    </lineage>
</organism>
<proteinExistence type="predicted"/>
<evidence type="ECO:0000313" key="1">
    <source>
        <dbReference type="EMBL" id="MDT2600998.1"/>
    </source>
</evidence>
<evidence type="ECO:0000313" key="2">
    <source>
        <dbReference type="Proteomes" id="UP001252875"/>
    </source>
</evidence>
<sequence length="70" mass="8280">MKEMMKKMIEMLMKIDDLESDEQFEAIEEFSIQTTELTAKVNWKYFTFLKEEGFTEEQAMQMVIAGQNNG</sequence>
<gene>
    <name evidence="1" type="ORF">P7D85_14520</name>
</gene>
<dbReference type="Proteomes" id="UP001252875">
    <property type="component" value="Unassembled WGS sequence"/>
</dbReference>
<name>A0ABU3F1I5_9ENTE</name>
<dbReference type="RefSeq" id="WP_311822508.1">
    <property type="nucleotide sequence ID" value="NZ_JARPYH010000005.1"/>
</dbReference>
<accession>A0ABU3F1I5</accession>
<reference evidence="1 2" key="1">
    <citation type="submission" date="2023-03" db="EMBL/GenBank/DDBJ databases">
        <authorList>
            <person name="Shen W."/>
            <person name="Cai J."/>
        </authorList>
    </citation>
    <scope>NUCLEOTIDE SEQUENCE [LARGE SCALE GENOMIC DNA]</scope>
    <source>
        <strain evidence="1 2">D6-4</strain>
    </source>
</reference>
<evidence type="ECO:0008006" key="3">
    <source>
        <dbReference type="Google" id="ProtNLM"/>
    </source>
</evidence>
<keyword evidence="2" id="KW-1185">Reference proteome</keyword>
<comment type="caution">
    <text evidence="1">The sequence shown here is derived from an EMBL/GenBank/DDBJ whole genome shotgun (WGS) entry which is preliminary data.</text>
</comment>
<dbReference type="EMBL" id="JARPYI010000009">
    <property type="protein sequence ID" value="MDT2600998.1"/>
    <property type="molecule type" value="Genomic_DNA"/>
</dbReference>
<protein>
    <recommendedName>
        <fullName evidence="3">Phage protein</fullName>
    </recommendedName>
</protein>